<feature type="compositionally biased region" description="Basic residues" evidence="1">
    <location>
        <begin position="482"/>
        <end position="492"/>
    </location>
</feature>
<feature type="compositionally biased region" description="Polar residues" evidence="1">
    <location>
        <begin position="465"/>
        <end position="480"/>
    </location>
</feature>
<sequence length="1025" mass="108707">MACADSNRLSKRSGPSTTSSSSPTTRARSFSNPFSRSRRPATAPSSNAPLNPHTLFARSERPSTSELRPSEARARPSQSPPRERKSMLPTPQHRRNGEATNAPSSSTRLVPEGIPTPALPRRSMSAAVEKPKNPAPTHRTASATVTSKLSVPHEIRHSSSSKSLSATRASSSSHSPANLGAPAATSRTVSPSSSGSRRVEPSTSISPALDALPQRLAVEDMKRLMSKPASVLSGSDSEGYRSLGQPGSIGRNPNARRQTVLVGPLHSDDDMLGSGGYRSSPAPTSPSVIAGASKVKTKTKPTPYSDTEASAPLSRIPSAERKRLKRRPSQEQKAAQIVPPSYNKAKPSTSRSHEPTPDSNGVTPATALALAYKQRLLDAEERERRESLAQGRNPDPLLVSPAAPDDPQAPYYTVLGSRSGKVVAVGGPEDSWTEVSLGAGFAQTLGQGLGLDTITSTVTTGVKSRASMQNIKSPSNSISKTLGRKVSQRWRKGSFNADDWQMAEVPAPVEGPLPEEPEPVHEQEQEQERGRPNLQERRKSTGRKSTAPVAGLRVSVSGSPKAAEGSPKTPQTATTPMLTPKDADGPHTLPRTRKADTLGPANNGNSSKLWKLMKRISTGGLREKYTSDEAAPPVPSVPKELISGPLSADGHGSSQRSSVLEKFTQSRPSMNASQSSPSRLPLATSPLVQSSPTRNAEPSVPQSGVRQSTTTRSSSPVSSSDVASSRFFNRTLSQRSSTSSYGEEVPPIPNTRLGQHIVPPHELYKFSSPKASSSSLGTNGSGGSKAQSLRSGGTSRSSSKTRTQRSTSSPEKYTASTEDMSIDPPSLPSLPVPPRRLLNKLTKPAPSPTIPAFSIESPINTFVRKKQSIDLEAVSPPPPRPSRSPRRPSGSSPAPTLPPLALSTPQSSPAPIQKPSYESKNSLDLKRSSTTSHSTVTPSRPRSFASTLGAGTFGSTSGVAMKAQFREKPSPRAAMSEREKADMWDDLLERSARAGGTLHLKGADALASDEMRFSATSTDFWSDGE</sequence>
<feature type="compositionally biased region" description="Polar residues" evidence="1">
    <location>
        <begin position="686"/>
        <end position="702"/>
    </location>
</feature>
<accession>A0A0D7B3T8</accession>
<feature type="compositionally biased region" description="Low complexity" evidence="1">
    <location>
        <begin position="887"/>
        <end position="911"/>
    </location>
</feature>
<feature type="region of interest" description="Disordered" evidence="1">
    <location>
        <begin position="1"/>
        <end position="212"/>
    </location>
</feature>
<feature type="compositionally biased region" description="Low complexity" evidence="1">
    <location>
        <begin position="928"/>
        <end position="943"/>
    </location>
</feature>
<dbReference type="Proteomes" id="UP000054007">
    <property type="component" value="Unassembled WGS sequence"/>
</dbReference>
<feature type="compositionally biased region" description="Basic and acidic residues" evidence="1">
    <location>
        <begin position="58"/>
        <end position="74"/>
    </location>
</feature>
<reference evidence="2 3" key="1">
    <citation type="journal article" date="2015" name="Fungal Genet. Biol.">
        <title>Evolution of novel wood decay mechanisms in Agaricales revealed by the genome sequences of Fistulina hepatica and Cylindrobasidium torrendii.</title>
        <authorList>
            <person name="Floudas D."/>
            <person name="Held B.W."/>
            <person name="Riley R."/>
            <person name="Nagy L.G."/>
            <person name="Koehler G."/>
            <person name="Ransdell A.S."/>
            <person name="Younus H."/>
            <person name="Chow J."/>
            <person name="Chiniquy J."/>
            <person name="Lipzen A."/>
            <person name="Tritt A."/>
            <person name="Sun H."/>
            <person name="Haridas S."/>
            <person name="LaButti K."/>
            <person name="Ohm R.A."/>
            <person name="Kues U."/>
            <person name="Blanchette R.A."/>
            <person name="Grigoriev I.V."/>
            <person name="Minto R.E."/>
            <person name="Hibbett D.S."/>
        </authorList>
    </citation>
    <scope>NUCLEOTIDE SEQUENCE [LARGE SCALE GENOMIC DNA]</scope>
    <source>
        <strain evidence="2 3">FP15055 ss-10</strain>
    </source>
</reference>
<evidence type="ECO:0000256" key="1">
    <source>
        <dbReference type="SAM" id="MobiDB-lite"/>
    </source>
</evidence>
<feature type="compositionally biased region" description="Polar residues" evidence="1">
    <location>
        <begin position="652"/>
        <end position="678"/>
    </location>
</feature>
<feature type="region of interest" description="Disordered" evidence="1">
    <location>
        <begin position="465"/>
        <end position="958"/>
    </location>
</feature>
<name>A0A0D7B3T8_9AGAR</name>
<feature type="compositionally biased region" description="Low complexity" evidence="1">
    <location>
        <begin position="787"/>
        <end position="809"/>
    </location>
</feature>
<feature type="compositionally biased region" description="Pro residues" evidence="1">
    <location>
        <begin position="825"/>
        <end position="834"/>
    </location>
</feature>
<proteinExistence type="predicted"/>
<feature type="compositionally biased region" description="Polar residues" evidence="1">
    <location>
        <begin position="139"/>
        <end position="149"/>
    </location>
</feature>
<feature type="compositionally biased region" description="Basic and acidic residues" evidence="1">
    <location>
        <begin position="518"/>
        <end position="539"/>
    </location>
</feature>
<feature type="compositionally biased region" description="Low complexity" evidence="1">
    <location>
        <begin position="12"/>
        <end position="49"/>
    </location>
</feature>
<feature type="compositionally biased region" description="Polar residues" evidence="1">
    <location>
        <begin position="568"/>
        <end position="577"/>
    </location>
</feature>
<evidence type="ECO:0000313" key="3">
    <source>
        <dbReference type="Proteomes" id="UP000054007"/>
    </source>
</evidence>
<feature type="compositionally biased region" description="Polar residues" evidence="1">
    <location>
        <begin position="810"/>
        <end position="819"/>
    </location>
</feature>
<keyword evidence="3" id="KW-1185">Reference proteome</keyword>
<feature type="compositionally biased region" description="Polar residues" evidence="1">
    <location>
        <begin position="98"/>
        <end position="108"/>
    </location>
</feature>
<feature type="compositionally biased region" description="Low complexity" evidence="1">
    <location>
        <begin position="158"/>
        <end position="204"/>
    </location>
</feature>
<dbReference type="AlphaFoldDB" id="A0A0D7B3T8"/>
<feature type="compositionally biased region" description="Low complexity" evidence="1">
    <location>
        <begin position="767"/>
        <end position="778"/>
    </location>
</feature>
<feature type="region of interest" description="Disordered" evidence="1">
    <location>
        <begin position="380"/>
        <end position="405"/>
    </location>
</feature>
<dbReference type="OrthoDB" id="3364707at2759"/>
<feature type="compositionally biased region" description="Polar residues" evidence="1">
    <location>
        <begin position="727"/>
        <end position="741"/>
    </location>
</feature>
<organism evidence="2 3">
    <name type="scientific">Cylindrobasidium torrendii FP15055 ss-10</name>
    <dbReference type="NCBI Taxonomy" id="1314674"/>
    <lineage>
        <taxon>Eukaryota</taxon>
        <taxon>Fungi</taxon>
        <taxon>Dikarya</taxon>
        <taxon>Basidiomycota</taxon>
        <taxon>Agaricomycotina</taxon>
        <taxon>Agaricomycetes</taxon>
        <taxon>Agaricomycetidae</taxon>
        <taxon>Agaricales</taxon>
        <taxon>Marasmiineae</taxon>
        <taxon>Physalacriaceae</taxon>
        <taxon>Cylindrobasidium</taxon>
    </lineage>
</organism>
<gene>
    <name evidence="2" type="ORF">CYLTODRAFT_412766</name>
</gene>
<feature type="compositionally biased region" description="Low complexity" evidence="1">
    <location>
        <begin position="703"/>
        <end position="726"/>
    </location>
</feature>
<evidence type="ECO:0000313" key="2">
    <source>
        <dbReference type="EMBL" id="KIY65233.1"/>
    </source>
</evidence>
<feature type="region of interest" description="Disordered" evidence="1">
    <location>
        <begin position="227"/>
        <end position="363"/>
    </location>
</feature>
<protein>
    <submittedName>
        <fullName evidence="2">Uncharacterized protein</fullName>
    </submittedName>
</protein>
<dbReference type="EMBL" id="KN880599">
    <property type="protein sequence ID" value="KIY65233.1"/>
    <property type="molecule type" value="Genomic_DNA"/>
</dbReference>